<dbReference type="SUPFAM" id="SSF117281">
    <property type="entry name" value="Kelch motif"/>
    <property type="match status" value="1"/>
</dbReference>
<evidence type="ECO:0000313" key="1">
    <source>
        <dbReference type="EMBL" id="PKI56628.1"/>
    </source>
</evidence>
<name>A0A2I0JK38_PUNGR</name>
<sequence length="201" mass="22381">MDTRVGNNDVIVSVAASVCGGWKIEIESPEFWVHRKAAGYSQMLVMLKIRGGKDEPYRLSAFEPISGRFSTLPPIPGFPAGLPKYFELVAVGSELLVLGGWDPVRYGKFYSYASASDGERMVYAAGGCFKRLGNSLKSAMAYDIKLDEWIIMPDMAKESEYCKGAFQSGKFHVIGGYKTYQNWEESGYMMSEEIFDPVAWS</sequence>
<reference evidence="1 2" key="1">
    <citation type="submission" date="2017-11" db="EMBL/GenBank/DDBJ databases">
        <title>De-novo sequencing of pomegranate (Punica granatum L.) genome.</title>
        <authorList>
            <person name="Akparov Z."/>
            <person name="Amiraslanov A."/>
            <person name="Hajiyeva S."/>
            <person name="Abbasov M."/>
            <person name="Kaur K."/>
            <person name="Hamwieh A."/>
            <person name="Solovyev V."/>
            <person name="Salamov A."/>
            <person name="Braich B."/>
            <person name="Kosarev P."/>
            <person name="Mahmoud A."/>
            <person name="Hajiyev E."/>
            <person name="Babayeva S."/>
            <person name="Izzatullayeva V."/>
            <person name="Mammadov A."/>
            <person name="Mammadov A."/>
            <person name="Sharifova S."/>
            <person name="Ojaghi J."/>
            <person name="Eynullazada K."/>
            <person name="Bayramov B."/>
            <person name="Abdulazimova A."/>
            <person name="Shahmuradov I."/>
        </authorList>
    </citation>
    <scope>NUCLEOTIDE SEQUENCE [LARGE SCALE GENOMIC DNA]</scope>
    <source>
        <strain evidence="2">cv. AG2017</strain>
        <tissue evidence="1">Leaf</tissue>
    </source>
</reference>
<dbReference type="EMBL" id="PGOL01001591">
    <property type="protein sequence ID" value="PKI56628.1"/>
    <property type="molecule type" value="Genomic_DNA"/>
</dbReference>
<keyword evidence="2" id="KW-1185">Reference proteome</keyword>
<dbReference type="PANTHER" id="PTHR46407:SF3">
    <property type="entry name" value="OS02G0208700 PROTEIN"/>
    <property type="match status" value="1"/>
</dbReference>
<evidence type="ECO:0000313" key="2">
    <source>
        <dbReference type="Proteomes" id="UP000233551"/>
    </source>
</evidence>
<dbReference type="InterPro" id="IPR006652">
    <property type="entry name" value="Kelch_1"/>
</dbReference>
<dbReference type="GO" id="GO:2000762">
    <property type="term" value="P:regulation of phenylpropanoid metabolic process"/>
    <property type="evidence" value="ECO:0007669"/>
    <property type="project" value="InterPro"/>
</dbReference>
<dbReference type="AlphaFoldDB" id="A0A2I0JK38"/>
<protein>
    <submittedName>
        <fullName evidence="1">Uncharacterized protein</fullName>
    </submittedName>
</protein>
<dbReference type="Pfam" id="PF01344">
    <property type="entry name" value="Kelch_1"/>
    <property type="match status" value="1"/>
</dbReference>
<comment type="caution">
    <text evidence="1">The sequence shown here is derived from an EMBL/GenBank/DDBJ whole genome shotgun (WGS) entry which is preliminary data.</text>
</comment>
<dbReference type="PANTHER" id="PTHR46407">
    <property type="entry name" value="OS02G0208700 PROTEIN"/>
    <property type="match status" value="1"/>
</dbReference>
<accession>A0A2I0JK38</accession>
<dbReference type="InterPro" id="IPR044595">
    <property type="entry name" value="KMD1-4"/>
</dbReference>
<dbReference type="STRING" id="22663.A0A2I0JK38"/>
<gene>
    <name evidence="1" type="ORF">CRG98_023011</name>
</gene>
<dbReference type="Proteomes" id="UP000233551">
    <property type="component" value="Unassembled WGS sequence"/>
</dbReference>
<dbReference type="GO" id="GO:0080037">
    <property type="term" value="P:negative regulation of cytokinin-activated signaling pathway"/>
    <property type="evidence" value="ECO:0007669"/>
    <property type="project" value="InterPro"/>
</dbReference>
<dbReference type="Gene3D" id="2.120.10.80">
    <property type="entry name" value="Kelch-type beta propeller"/>
    <property type="match status" value="1"/>
</dbReference>
<proteinExistence type="predicted"/>
<organism evidence="1 2">
    <name type="scientific">Punica granatum</name>
    <name type="common">Pomegranate</name>
    <dbReference type="NCBI Taxonomy" id="22663"/>
    <lineage>
        <taxon>Eukaryota</taxon>
        <taxon>Viridiplantae</taxon>
        <taxon>Streptophyta</taxon>
        <taxon>Embryophyta</taxon>
        <taxon>Tracheophyta</taxon>
        <taxon>Spermatophyta</taxon>
        <taxon>Magnoliopsida</taxon>
        <taxon>eudicotyledons</taxon>
        <taxon>Gunneridae</taxon>
        <taxon>Pentapetalae</taxon>
        <taxon>rosids</taxon>
        <taxon>malvids</taxon>
        <taxon>Myrtales</taxon>
        <taxon>Lythraceae</taxon>
        <taxon>Punica</taxon>
    </lineage>
</organism>
<dbReference type="InterPro" id="IPR015915">
    <property type="entry name" value="Kelch-typ_b-propeller"/>
</dbReference>